<dbReference type="EMBL" id="SGKU01000076">
    <property type="protein sequence ID" value="NFA44368.1"/>
    <property type="molecule type" value="Genomic_DNA"/>
</dbReference>
<evidence type="ECO:0000313" key="1">
    <source>
        <dbReference type="EMBL" id="NFA44363.1"/>
    </source>
</evidence>
<accession>A0A6M0STL0</accession>
<dbReference type="AlphaFoldDB" id="A0A6M0STL0"/>
<evidence type="ECO:0000313" key="3">
    <source>
        <dbReference type="Proteomes" id="UP000472355"/>
    </source>
</evidence>
<protein>
    <submittedName>
        <fullName evidence="2">Uncharacterized protein</fullName>
    </submittedName>
</protein>
<dbReference type="EMBL" id="SGKU01000076">
    <property type="protein sequence ID" value="NFA44363.1"/>
    <property type="molecule type" value="Genomic_DNA"/>
</dbReference>
<gene>
    <name evidence="1" type="ORF">EXM65_17810</name>
    <name evidence="2" type="ORF">EXM65_17835</name>
</gene>
<comment type="caution">
    <text evidence="2">The sequence shown here is derived from an EMBL/GenBank/DDBJ whole genome shotgun (WGS) entry which is preliminary data.</text>
</comment>
<name>A0A6M0STL0_CLOBO</name>
<proteinExistence type="predicted"/>
<evidence type="ECO:0000313" key="2">
    <source>
        <dbReference type="EMBL" id="NFA44368.1"/>
    </source>
</evidence>
<dbReference type="Proteomes" id="UP000472355">
    <property type="component" value="Unassembled WGS sequence"/>
</dbReference>
<sequence>MKVYKVDRISDSIEQGIVVIADDKKQARKLIKNKLESEEWSIKEEELEYLELIQVKDVELIDPMNN</sequence>
<reference evidence="2 3" key="1">
    <citation type="submission" date="2019-02" db="EMBL/GenBank/DDBJ databases">
        <title>Genome sequencing of Clostridium botulinum clinical isolates.</title>
        <authorList>
            <person name="Brunt J."/>
            <person name="Van Vliet A.H.M."/>
            <person name="Stringer S.C."/>
            <person name="Grant K.A."/>
            <person name="Carter A.C."/>
            <person name="Peck M.W."/>
        </authorList>
    </citation>
    <scope>NUCLEOTIDE SEQUENCE [LARGE SCALE GENOMIC DNA]</scope>
    <source>
        <strain evidence="2 3">H113700579</strain>
    </source>
</reference>
<organism evidence="2 3">
    <name type="scientific">Clostridium botulinum</name>
    <dbReference type="NCBI Taxonomy" id="1491"/>
    <lineage>
        <taxon>Bacteria</taxon>
        <taxon>Bacillati</taxon>
        <taxon>Bacillota</taxon>
        <taxon>Clostridia</taxon>
        <taxon>Eubacteriales</taxon>
        <taxon>Clostridiaceae</taxon>
        <taxon>Clostridium</taxon>
    </lineage>
</organism>